<dbReference type="SUPFAM" id="SSF88697">
    <property type="entry name" value="PUA domain-like"/>
    <property type="match status" value="1"/>
</dbReference>
<dbReference type="Gene3D" id="3.40.50.300">
    <property type="entry name" value="P-loop containing nucleotide triphosphate hydrolases"/>
    <property type="match status" value="1"/>
</dbReference>
<dbReference type="Pfam" id="PF22667">
    <property type="entry name" value="Lon_lid"/>
    <property type="match status" value="1"/>
</dbReference>
<dbReference type="FunFam" id="2.30.130.40:FF:000010">
    <property type="entry name" value="Lon protease homolog, mitochondrial"/>
    <property type="match status" value="1"/>
</dbReference>
<dbReference type="CDD" id="cd19500">
    <property type="entry name" value="RecA-like_Lon"/>
    <property type="match status" value="1"/>
</dbReference>
<dbReference type="PANTHER" id="PTHR43718:SF2">
    <property type="entry name" value="LON PROTEASE HOMOLOG, MITOCHONDRIAL"/>
    <property type="match status" value="1"/>
</dbReference>
<dbReference type="PROSITE" id="PS51787">
    <property type="entry name" value="LON_N"/>
    <property type="match status" value="1"/>
</dbReference>
<dbReference type="AlphaFoldDB" id="A0A0E9NJS8"/>
<dbReference type="FunFam" id="1.20.58.1480:FF:000002">
    <property type="entry name" value="Lon protease homolog, mitochondrial"/>
    <property type="match status" value="1"/>
</dbReference>
<dbReference type="EC" id="3.4.21.53" evidence="11"/>
<dbReference type="GO" id="GO:0141164">
    <property type="term" value="P:mitochondrial protein quality control"/>
    <property type="evidence" value="ECO:0007669"/>
    <property type="project" value="UniProtKB-ARBA"/>
</dbReference>
<evidence type="ECO:0000256" key="14">
    <source>
        <dbReference type="SAM" id="MobiDB-lite"/>
    </source>
</evidence>
<dbReference type="GO" id="GO:0004176">
    <property type="term" value="F:ATP-dependent peptidase activity"/>
    <property type="evidence" value="ECO:0007669"/>
    <property type="project" value="UniProtKB-UniRule"/>
</dbReference>
<feature type="active site" evidence="11 12">
    <location>
        <position position="1082"/>
    </location>
</feature>
<dbReference type="GO" id="GO:0043565">
    <property type="term" value="F:sequence-specific DNA binding"/>
    <property type="evidence" value="ECO:0007669"/>
    <property type="project" value="UniProtKB-UniRule"/>
</dbReference>
<comment type="similarity">
    <text evidence="11 12 13">Belongs to the peptidase S16 family.</text>
</comment>
<evidence type="ECO:0000256" key="12">
    <source>
        <dbReference type="PROSITE-ProRule" id="PRU01122"/>
    </source>
</evidence>
<evidence type="ECO:0000313" key="18">
    <source>
        <dbReference type="Proteomes" id="UP000033140"/>
    </source>
</evidence>
<evidence type="ECO:0000259" key="15">
    <source>
        <dbReference type="PROSITE" id="PS51786"/>
    </source>
</evidence>
<evidence type="ECO:0000256" key="8">
    <source>
        <dbReference type="ARBA" id="ARBA00023125"/>
    </source>
</evidence>
<gene>
    <name evidence="11" type="primary">PIM1</name>
    <name evidence="17" type="ORF">G7K_3808-t1</name>
</gene>
<keyword evidence="9 11" id="KW-0496">Mitochondrion</keyword>
<dbReference type="FunFam" id="1.10.8.60:FF:000113">
    <property type="entry name" value="Lon protease homolog, mitochondrial"/>
    <property type="match status" value="1"/>
</dbReference>
<sequence length="1158" mass="127768">MIYYSISRSRIFEDRILRPLSGSSTSKSPPFKPARPTSAKYYPGHILRYIHIRLESRLNIFNMASRARLSTGLKQVPQHLRAYGSRRLAISTVNAGQRPLPTCFASVPVARRQYHLGPFKQTFLVAKDQDDKKGSGRPPAAAEDKEEKQNEDEVKPEEEQKQKEEELKPEESKEAKGVRTVGAAGTTGGGNIVDSSSANSPPSLPARPTVPSTYPRLLALPITRRPLFPGFYKAVVIRNPQVRAAIKELLARGQPYIGAFLLKTEDDVDVIEDKNKVWETGVFCQITSVFENAKKDGESETLTAVLYPHRRIKMLGLVDKKGEAEVVDEGVVVDAAVEEKPATPENEGDVIASFEPEVEVEATKPDAGAEPARKFNPVAFLNSEEYSGVSVVDAENVSDKPYERSSSTMKALTAEIIGVFKEIAALNPLFKEQIASFSISQSAGNVFDDPSKLADFAAAVSGAEVQELQNVLESLVVEDRLQKALEVLKKELLSAQLQSKISKDIETKIAKRHKEHFLREQLQGIKRELGMESDGKDKLVEKFDERVKKLNMPEHVKKVFEEELNKLQGLEPQGSEFNVTRNYLDWLTQIPWGQRSPENFHVGHAAKVLDEDHYGLKDIKERILEFIAVGKLKGTVQGKILCFVGPPGVGKTSIGKSIARALDRRFFRFSVGGLTDVAEIKGHRRTYIGAMPGQMIQALKNVGVENPLVLIDEIDKIGRGHGDPSAALLELLDPEQNNSFLDHYLDVPVDLSKVLFVCTANSLDTIPGPLLDRMEVIELSGYIAQEKLKIAEKYLSPVAKEAAGLKDANVDLTQDAIEMLIKAYCRESGVRNLKKHIDKVYRKAAYKIVQDVGEEELSEEKALTEEGKEAKEAVEVEQMQEAVKKEEGGKTEERDQPLTEAAKEDSKTSEPRKPMKVPDSVAVKIESSNLKDYVGPPVFTSDRIFETTPAGVVMGLGVSGLGGSALYVESIAQNALGKHSKPGFMLTGHLGDVMKESASIASSYTKSFIAREFPQNRFFEKASVHLHFPAGSIQKDGPSAGITMATSLLSLAFDHALDPTIGMTGELTLSGKVLKIGGLREKAIAAKRSGVKTIIFPSDNKADWEEMPEHIKEGLEGKPAEWYKDVFEVAFKDLDKTRAATRWIEDFKRDFGGDEVVA</sequence>
<dbReference type="SMART" id="SM00464">
    <property type="entry name" value="LON"/>
    <property type="match status" value="1"/>
</dbReference>
<dbReference type="Pfam" id="PF05362">
    <property type="entry name" value="Lon_C"/>
    <property type="match status" value="1"/>
</dbReference>
<evidence type="ECO:0000256" key="3">
    <source>
        <dbReference type="ARBA" id="ARBA00022741"/>
    </source>
</evidence>
<dbReference type="PRINTS" id="PR00830">
    <property type="entry name" value="ENDOLAPTASE"/>
</dbReference>
<dbReference type="GO" id="GO:0005759">
    <property type="term" value="C:mitochondrial matrix"/>
    <property type="evidence" value="ECO:0007669"/>
    <property type="project" value="UniProtKB-SubCell"/>
</dbReference>
<evidence type="ECO:0000259" key="16">
    <source>
        <dbReference type="PROSITE" id="PS51787"/>
    </source>
</evidence>
<comment type="function">
    <text evidence="11">ATP-dependent serine protease that mediates the selective degradation of misfolded, unassembled or oxidatively damaged polypeptides as well as certain short-lived regulatory proteins in the mitochondrial matrix. May also have a chaperone function in the assembly of inner membrane protein complexes. Participates in the regulation of mitochondrial gene expression and in the maintenance of the integrity of the mitochondrial genome. Binds to mitochondrial DNA in a site-specific manner.</text>
</comment>
<comment type="catalytic activity">
    <reaction evidence="10 11">
        <text>Hydrolysis of proteins in presence of ATP.</text>
        <dbReference type="EC" id="3.4.21.53"/>
    </reaction>
</comment>
<keyword evidence="8 11" id="KW-0238">DNA-binding</keyword>
<comment type="subcellular location">
    <subcellularLocation>
        <location evidence="1 11">Mitochondrion matrix</location>
    </subcellularLocation>
</comment>
<dbReference type="InterPro" id="IPR027503">
    <property type="entry name" value="Lonm_euk"/>
</dbReference>
<evidence type="ECO:0000256" key="11">
    <source>
        <dbReference type="HAMAP-Rule" id="MF_03120"/>
    </source>
</evidence>
<reference evidence="17 18" key="3">
    <citation type="journal article" date="2015" name="Genome Announc.">
        <title>Draft Genome Sequence of the Archiascomycetous Yeast Saitoella complicata.</title>
        <authorList>
            <person name="Yamauchi K."/>
            <person name="Kondo S."/>
            <person name="Hamamoto M."/>
            <person name="Takahashi Y."/>
            <person name="Ogura Y."/>
            <person name="Hayashi T."/>
            <person name="Nishida H."/>
        </authorList>
    </citation>
    <scope>NUCLEOTIDE SEQUENCE [LARGE SCALE GENOMIC DNA]</scope>
    <source>
        <strain evidence="17 18">NRRL Y-17804</strain>
    </source>
</reference>
<dbReference type="InterPro" id="IPR046336">
    <property type="entry name" value="Lon_prtase_N_sf"/>
</dbReference>
<evidence type="ECO:0000256" key="9">
    <source>
        <dbReference type="ARBA" id="ARBA00023128"/>
    </source>
</evidence>
<keyword evidence="6 11" id="KW-0067">ATP-binding</keyword>
<feature type="domain" description="Lon proteolytic" evidence="15">
    <location>
        <begin position="947"/>
        <end position="1133"/>
    </location>
</feature>
<dbReference type="Gene3D" id="1.20.58.1480">
    <property type="match status" value="1"/>
</dbReference>
<keyword evidence="18" id="KW-1185">Reference proteome</keyword>
<reference evidence="17 18" key="2">
    <citation type="journal article" date="2014" name="J. Gen. Appl. Microbiol.">
        <title>The early diverging ascomycetous budding yeast Saitoella complicata has three histone deacetylases belonging to the Clr6, Hos2, and Rpd3 lineages.</title>
        <authorList>
            <person name="Nishida H."/>
            <person name="Matsumoto T."/>
            <person name="Kondo S."/>
            <person name="Hamamoto M."/>
            <person name="Yoshikawa H."/>
        </authorList>
    </citation>
    <scope>NUCLEOTIDE SEQUENCE [LARGE SCALE GENOMIC DNA]</scope>
    <source>
        <strain evidence="17 18">NRRL Y-17804</strain>
    </source>
</reference>
<comment type="caution">
    <text evidence="17">The sequence shown here is derived from an EMBL/GenBank/DDBJ whole genome shotgun (WGS) entry which is preliminary data.</text>
</comment>
<evidence type="ECO:0000256" key="5">
    <source>
        <dbReference type="ARBA" id="ARBA00022825"/>
    </source>
</evidence>
<dbReference type="InterPro" id="IPR014721">
    <property type="entry name" value="Ribsml_uS5_D2-typ_fold_subgr"/>
</dbReference>
<dbReference type="PANTHER" id="PTHR43718">
    <property type="entry name" value="LON PROTEASE"/>
    <property type="match status" value="1"/>
</dbReference>
<dbReference type="GO" id="GO:0070407">
    <property type="term" value="P:oxidation-dependent protein catabolic process"/>
    <property type="evidence" value="ECO:0007669"/>
    <property type="project" value="UniProtKB-UniRule"/>
</dbReference>
<feature type="active site" evidence="11 12">
    <location>
        <position position="1039"/>
    </location>
</feature>
<evidence type="ECO:0000256" key="4">
    <source>
        <dbReference type="ARBA" id="ARBA00022801"/>
    </source>
</evidence>
<dbReference type="Proteomes" id="UP000033140">
    <property type="component" value="Unassembled WGS sequence"/>
</dbReference>
<protein>
    <recommendedName>
        <fullName evidence="11">Lon protease homolog, mitochondrial</fullName>
        <ecNumber evidence="11">3.4.21.53</ecNumber>
    </recommendedName>
</protein>
<evidence type="ECO:0000256" key="13">
    <source>
        <dbReference type="RuleBase" id="RU000591"/>
    </source>
</evidence>
<evidence type="ECO:0000256" key="1">
    <source>
        <dbReference type="ARBA" id="ARBA00004305"/>
    </source>
</evidence>
<dbReference type="InterPro" id="IPR015947">
    <property type="entry name" value="PUA-like_sf"/>
</dbReference>
<feature type="compositionally biased region" description="Basic and acidic residues" evidence="14">
    <location>
        <begin position="882"/>
        <end position="913"/>
    </location>
</feature>
<reference evidence="17 18" key="1">
    <citation type="journal article" date="2011" name="J. Gen. Appl. Microbiol.">
        <title>Draft genome sequencing of the enigmatic yeast Saitoella complicata.</title>
        <authorList>
            <person name="Nishida H."/>
            <person name="Hamamoto M."/>
            <person name="Sugiyama J."/>
        </authorList>
    </citation>
    <scope>NUCLEOTIDE SEQUENCE [LARGE SCALE GENOMIC DNA]</scope>
    <source>
        <strain evidence="17 18">NRRL Y-17804</strain>
    </source>
</reference>
<dbReference type="OMA" id="WLTNIPW"/>
<feature type="binding site" evidence="11">
    <location>
        <begin position="645"/>
        <end position="652"/>
    </location>
    <ligand>
        <name>ATP</name>
        <dbReference type="ChEBI" id="CHEBI:30616"/>
    </ligand>
</feature>
<proteinExistence type="inferred from homology"/>
<evidence type="ECO:0000313" key="17">
    <source>
        <dbReference type="EMBL" id="GAO49660.1"/>
    </source>
</evidence>
<dbReference type="PROSITE" id="PS01046">
    <property type="entry name" value="LON_SER"/>
    <property type="match status" value="1"/>
</dbReference>
<feature type="region of interest" description="Disordered" evidence="14">
    <location>
        <begin position="125"/>
        <end position="210"/>
    </location>
</feature>
<evidence type="ECO:0000256" key="7">
    <source>
        <dbReference type="ARBA" id="ARBA00022946"/>
    </source>
</evidence>
<dbReference type="EMBL" id="BACD03000024">
    <property type="protein sequence ID" value="GAO49660.1"/>
    <property type="molecule type" value="Genomic_DNA"/>
</dbReference>
<dbReference type="GO" id="GO:0051131">
    <property type="term" value="P:chaperone-mediated protein complex assembly"/>
    <property type="evidence" value="ECO:0007669"/>
    <property type="project" value="UniProtKB-UniRule"/>
</dbReference>
<evidence type="ECO:0000256" key="2">
    <source>
        <dbReference type="ARBA" id="ARBA00022670"/>
    </source>
</evidence>
<dbReference type="HAMAP" id="MF_03120">
    <property type="entry name" value="lonm_euk"/>
    <property type="match status" value="1"/>
</dbReference>
<dbReference type="GO" id="GO:0034599">
    <property type="term" value="P:cellular response to oxidative stress"/>
    <property type="evidence" value="ECO:0007669"/>
    <property type="project" value="UniProtKB-UniRule"/>
</dbReference>
<comment type="subunit">
    <text evidence="11">Homohexamer or homoheptamer. Organized in a ring with a central cavity.</text>
</comment>
<dbReference type="Gene3D" id="1.10.8.60">
    <property type="match status" value="1"/>
</dbReference>
<dbReference type="SUPFAM" id="SSF52540">
    <property type="entry name" value="P-loop containing nucleoside triphosphate hydrolases"/>
    <property type="match status" value="1"/>
</dbReference>
<feature type="region of interest" description="Disordered" evidence="14">
    <location>
        <begin position="879"/>
        <end position="918"/>
    </location>
</feature>
<dbReference type="Pfam" id="PF02190">
    <property type="entry name" value="LON_substr_bdg"/>
    <property type="match status" value="1"/>
</dbReference>
<dbReference type="Pfam" id="PF00004">
    <property type="entry name" value="AAA"/>
    <property type="match status" value="1"/>
</dbReference>
<keyword evidence="5 11" id="KW-0720">Serine protease</keyword>
<dbReference type="GO" id="GO:0003697">
    <property type="term" value="F:single-stranded DNA binding"/>
    <property type="evidence" value="ECO:0007669"/>
    <property type="project" value="TreeGrafter"/>
</dbReference>
<dbReference type="InterPro" id="IPR008269">
    <property type="entry name" value="Lon_proteolytic"/>
</dbReference>
<dbReference type="NCBIfam" id="TIGR00763">
    <property type="entry name" value="lon"/>
    <property type="match status" value="1"/>
</dbReference>
<dbReference type="Gene3D" id="2.30.130.40">
    <property type="entry name" value="LON domain-like"/>
    <property type="match status" value="1"/>
</dbReference>
<keyword evidence="4 11" id="KW-0378">Hydrolase</keyword>
<dbReference type="PROSITE" id="PS51786">
    <property type="entry name" value="LON_PROTEOLYTIC"/>
    <property type="match status" value="1"/>
</dbReference>
<dbReference type="STRING" id="698492.A0A0E9NJS8"/>
<dbReference type="InterPro" id="IPR020568">
    <property type="entry name" value="Ribosomal_Su5_D2-typ_SF"/>
</dbReference>
<dbReference type="GO" id="GO:0004252">
    <property type="term" value="F:serine-type endopeptidase activity"/>
    <property type="evidence" value="ECO:0007669"/>
    <property type="project" value="UniProtKB-UniRule"/>
</dbReference>
<name>A0A0E9NJS8_SAICN</name>
<dbReference type="InterPro" id="IPR003959">
    <property type="entry name" value="ATPase_AAA_core"/>
</dbReference>
<dbReference type="InterPro" id="IPR027065">
    <property type="entry name" value="Lon_Prtase"/>
</dbReference>
<feature type="domain" description="Lon N-terminal" evidence="16">
    <location>
        <begin position="217"/>
        <end position="492"/>
    </location>
</feature>
<dbReference type="FunFam" id="3.30.230.10:FF:000015">
    <property type="entry name" value="Lon protease homolog, mitochondrial"/>
    <property type="match status" value="1"/>
</dbReference>
<dbReference type="SMART" id="SM00382">
    <property type="entry name" value="AAA"/>
    <property type="match status" value="1"/>
</dbReference>
<dbReference type="InterPro" id="IPR004815">
    <property type="entry name" value="Lon_bac/euk-typ"/>
</dbReference>
<dbReference type="InterPro" id="IPR008268">
    <property type="entry name" value="Peptidase_S16_AS"/>
</dbReference>
<evidence type="ECO:0000256" key="10">
    <source>
        <dbReference type="ARBA" id="ARBA00050665"/>
    </source>
</evidence>
<dbReference type="Gene3D" id="3.30.230.10">
    <property type="match status" value="1"/>
</dbReference>
<keyword evidence="2 11" id="KW-0645">Protease</keyword>
<dbReference type="GO" id="GO:0005524">
    <property type="term" value="F:ATP binding"/>
    <property type="evidence" value="ECO:0007669"/>
    <property type="project" value="UniProtKB-UniRule"/>
</dbReference>
<keyword evidence="3 11" id="KW-0547">Nucleotide-binding</keyword>
<dbReference type="InterPro" id="IPR003111">
    <property type="entry name" value="Lon_prtase_N"/>
</dbReference>
<dbReference type="InterPro" id="IPR054594">
    <property type="entry name" value="Lon_lid"/>
</dbReference>
<dbReference type="GO" id="GO:0016887">
    <property type="term" value="F:ATP hydrolysis activity"/>
    <property type="evidence" value="ECO:0007669"/>
    <property type="project" value="UniProtKB-UniRule"/>
</dbReference>
<dbReference type="Gene3D" id="1.20.5.5270">
    <property type="match status" value="1"/>
</dbReference>
<accession>A0A0E9NJS8</accession>
<dbReference type="FunFam" id="1.20.5.5270:FF:000001">
    <property type="entry name" value="Lon protease homolog, mitochondrial"/>
    <property type="match status" value="1"/>
</dbReference>
<dbReference type="FunFam" id="3.40.50.300:FF:000021">
    <property type="entry name" value="Lon protease homolog"/>
    <property type="match status" value="1"/>
</dbReference>
<dbReference type="InterPro" id="IPR003593">
    <property type="entry name" value="AAA+_ATPase"/>
</dbReference>
<evidence type="ECO:0000256" key="6">
    <source>
        <dbReference type="ARBA" id="ARBA00022840"/>
    </source>
</evidence>
<keyword evidence="7" id="KW-0809">Transit peptide</keyword>
<dbReference type="InterPro" id="IPR027417">
    <property type="entry name" value="P-loop_NTPase"/>
</dbReference>
<feature type="compositionally biased region" description="Basic and acidic residues" evidence="14">
    <location>
        <begin position="142"/>
        <end position="177"/>
    </location>
</feature>
<dbReference type="GO" id="GO:0007005">
    <property type="term" value="P:mitochondrion organization"/>
    <property type="evidence" value="ECO:0007669"/>
    <property type="project" value="TreeGrafter"/>
</dbReference>
<dbReference type="SUPFAM" id="SSF54211">
    <property type="entry name" value="Ribosomal protein S5 domain 2-like"/>
    <property type="match status" value="1"/>
</dbReference>
<organism evidence="17 18">
    <name type="scientific">Saitoella complicata (strain BCRC 22490 / CBS 7301 / JCM 7358 / NBRC 10748 / NRRL Y-17804)</name>
    <dbReference type="NCBI Taxonomy" id="698492"/>
    <lineage>
        <taxon>Eukaryota</taxon>
        <taxon>Fungi</taxon>
        <taxon>Dikarya</taxon>
        <taxon>Ascomycota</taxon>
        <taxon>Taphrinomycotina</taxon>
        <taxon>Taphrinomycotina incertae sedis</taxon>
        <taxon>Saitoella</taxon>
    </lineage>
</organism>